<dbReference type="GO" id="GO:0016646">
    <property type="term" value="F:oxidoreductase activity, acting on the CH-NH group of donors, NAD or NADP as acceptor"/>
    <property type="evidence" value="ECO:0007669"/>
    <property type="project" value="UniProtKB-ARBA"/>
</dbReference>
<comment type="cofactor">
    <cofactor evidence="1">
        <name>FMN</name>
        <dbReference type="ChEBI" id="CHEBI:58210"/>
    </cofactor>
</comment>
<organism evidence="6 7">
    <name type="scientific">Tectimicrobiota bacterium</name>
    <dbReference type="NCBI Taxonomy" id="2528274"/>
    <lineage>
        <taxon>Bacteria</taxon>
        <taxon>Pseudomonadati</taxon>
        <taxon>Nitrospinota/Tectimicrobiota group</taxon>
        <taxon>Candidatus Tectimicrobiota</taxon>
    </lineage>
</organism>
<comment type="caution">
    <text evidence="6">The sequence shown here is derived from an EMBL/GenBank/DDBJ whole genome shotgun (WGS) entry which is preliminary data.</text>
</comment>
<dbReference type="Gene3D" id="2.30.110.10">
    <property type="entry name" value="Electron Transport, Fmn-binding Protein, Chain A"/>
    <property type="match status" value="1"/>
</dbReference>
<dbReference type="GO" id="GO:0010181">
    <property type="term" value="F:FMN binding"/>
    <property type="evidence" value="ECO:0007669"/>
    <property type="project" value="InterPro"/>
</dbReference>
<feature type="domain" description="Flavin reductase like" evidence="5">
    <location>
        <begin position="32"/>
        <end position="184"/>
    </location>
</feature>
<dbReference type="PANTHER" id="PTHR33798:SF5">
    <property type="entry name" value="FLAVIN REDUCTASE LIKE DOMAIN-CONTAINING PROTEIN"/>
    <property type="match status" value="1"/>
</dbReference>
<dbReference type="AlphaFoldDB" id="A0A932MQL1"/>
<gene>
    <name evidence="6" type="ORF">HYZ11_11400</name>
</gene>
<evidence type="ECO:0000256" key="1">
    <source>
        <dbReference type="ARBA" id="ARBA00001917"/>
    </source>
</evidence>
<keyword evidence="2" id="KW-0285">Flavoprotein</keyword>
<accession>A0A932MQL1</accession>
<dbReference type="PANTHER" id="PTHR33798">
    <property type="entry name" value="FLAVOPROTEIN OXYGENASE"/>
    <property type="match status" value="1"/>
</dbReference>
<evidence type="ECO:0000256" key="3">
    <source>
        <dbReference type="ARBA" id="ARBA00022643"/>
    </source>
</evidence>
<comment type="similarity">
    <text evidence="4">Belongs to the flavoredoxin family.</text>
</comment>
<name>A0A932MQL1_UNCTE</name>
<dbReference type="InterPro" id="IPR012349">
    <property type="entry name" value="Split_barrel_FMN-bd"/>
</dbReference>
<reference evidence="6" key="1">
    <citation type="submission" date="2020-07" db="EMBL/GenBank/DDBJ databases">
        <title>Huge and variable diversity of episymbiotic CPR bacteria and DPANN archaea in groundwater ecosystems.</title>
        <authorList>
            <person name="He C.Y."/>
            <person name="Keren R."/>
            <person name="Whittaker M."/>
            <person name="Farag I.F."/>
            <person name="Doudna J."/>
            <person name="Cate J.H.D."/>
            <person name="Banfield J.F."/>
        </authorList>
    </citation>
    <scope>NUCLEOTIDE SEQUENCE</scope>
    <source>
        <strain evidence="6">NC_groundwater_763_Ag_S-0.2um_68_21</strain>
    </source>
</reference>
<sequence length="216" mass="24359">MDGTRVETPAREYLEFDPSKIERREVYRLLTGSVVPRPIGWASTVSREGVTNLAPFSFFTVVCVAPPMISLTIARHPDGRKKHTLVNAEEMGEFCFNVVTEDTWERMVDSANGYPDGVSEFEVTGLTPIPSVKIKAPRVKEAPIHFECKTHQVIYLGPNKHPLLIGEVVYFHVDPAVMTGKYIDMKKLHPVGRLNGFLQCTLGEFLEREFKDGQPR</sequence>
<dbReference type="EMBL" id="JACPUR010000024">
    <property type="protein sequence ID" value="MBI3128201.1"/>
    <property type="molecule type" value="Genomic_DNA"/>
</dbReference>
<protein>
    <submittedName>
        <fullName evidence="6">Flavin reductase family protein</fullName>
    </submittedName>
</protein>
<evidence type="ECO:0000313" key="6">
    <source>
        <dbReference type="EMBL" id="MBI3128201.1"/>
    </source>
</evidence>
<evidence type="ECO:0000259" key="5">
    <source>
        <dbReference type="SMART" id="SM00903"/>
    </source>
</evidence>
<keyword evidence="3" id="KW-0288">FMN</keyword>
<dbReference type="Proteomes" id="UP000782312">
    <property type="component" value="Unassembled WGS sequence"/>
</dbReference>
<dbReference type="InterPro" id="IPR002563">
    <property type="entry name" value="Flavin_Rdtase-like_dom"/>
</dbReference>
<evidence type="ECO:0000313" key="7">
    <source>
        <dbReference type="Proteomes" id="UP000782312"/>
    </source>
</evidence>
<evidence type="ECO:0000256" key="4">
    <source>
        <dbReference type="ARBA" id="ARBA00038054"/>
    </source>
</evidence>
<dbReference type="SMART" id="SM00903">
    <property type="entry name" value="Flavin_Reduct"/>
    <property type="match status" value="1"/>
</dbReference>
<proteinExistence type="inferred from homology"/>
<evidence type="ECO:0000256" key="2">
    <source>
        <dbReference type="ARBA" id="ARBA00022630"/>
    </source>
</evidence>
<dbReference type="SUPFAM" id="SSF50475">
    <property type="entry name" value="FMN-binding split barrel"/>
    <property type="match status" value="1"/>
</dbReference>
<dbReference type="Pfam" id="PF01613">
    <property type="entry name" value="Flavin_Reduct"/>
    <property type="match status" value="1"/>
</dbReference>